<sequence length="166" mass="18355">MISRYLLEGDSDEEATRESPEGSNNEEASRESPEGEEDTRDPPDGEDYTRDPPEGEEDTRDHLVGEDDTRDSPEGTEATRDSPDGGDDEAASQYQNNAFREENTDNSHSDNSDSIIEKNLNSLDYNREGYSEILGVESRPVTPDIVPQIDGQFRYNSPSPSSSSSS</sequence>
<reference evidence="2" key="1">
    <citation type="submission" date="2021-04" db="EMBL/GenBank/DDBJ databases">
        <authorList>
            <person name="Chebbi M.A.C M."/>
        </authorList>
    </citation>
    <scope>NUCLEOTIDE SEQUENCE</scope>
</reference>
<protein>
    <submittedName>
        <fullName evidence="2">Uncharacterized protein</fullName>
    </submittedName>
</protein>
<accession>A0A8J2HT20</accession>
<name>A0A8J2HT20_COTCN</name>
<comment type="caution">
    <text evidence="2">The sequence shown here is derived from an EMBL/GenBank/DDBJ whole genome shotgun (WGS) entry which is preliminary data.</text>
</comment>
<evidence type="ECO:0000313" key="2">
    <source>
        <dbReference type="EMBL" id="CAG5109762.1"/>
    </source>
</evidence>
<feature type="region of interest" description="Disordered" evidence="1">
    <location>
        <begin position="1"/>
        <end position="115"/>
    </location>
</feature>
<evidence type="ECO:0000313" key="3">
    <source>
        <dbReference type="Proteomes" id="UP000786811"/>
    </source>
</evidence>
<feature type="compositionally biased region" description="Basic and acidic residues" evidence="1">
    <location>
        <begin position="40"/>
        <end position="83"/>
    </location>
</feature>
<dbReference type="EMBL" id="CAJNRD030001530">
    <property type="protein sequence ID" value="CAG5109762.1"/>
    <property type="molecule type" value="Genomic_DNA"/>
</dbReference>
<feature type="region of interest" description="Disordered" evidence="1">
    <location>
        <begin position="142"/>
        <end position="166"/>
    </location>
</feature>
<feature type="compositionally biased region" description="Basic and acidic residues" evidence="1">
    <location>
        <begin position="99"/>
        <end position="111"/>
    </location>
</feature>
<dbReference type="OrthoDB" id="10489739at2759"/>
<keyword evidence="3" id="KW-1185">Reference proteome</keyword>
<proteinExistence type="predicted"/>
<dbReference type="AlphaFoldDB" id="A0A8J2HT20"/>
<evidence type="ECO:0000256" key="1">
    <source>
        <dbReference type="SAM" id="MobiDB-lite"/>
    </source>
</evidence>
<gene>
    <name evidence="2" type="ORF">HICCMSTLAB_LOCUS14051</name>
</gene>
<organism evidence="2 3">
    <name type="scientific">Cotesia congregata</name>
    <name type="common">Parasitoid wasp</name>
    <name type="synonym">Apanteles congregatus</name>
    <dbReference type="NCBI Taxonomy" id="51543"/>
    <lineage>
        <taxon>Eukaryota</taxon>
        <taxon>Metazoa</taxon>
        <taxon>Ecdysozoa</taxon>
        <taxon>Arthropoda</taxon>
        <taxon>Hexapoda</taxon>
        <taxon>Insecta</taxon>
        <taxon>Pterygota</taxon>
        <taxon>Neoptera</taxon>
        <taxon>Endopterygota</taxon>
        <taxon>Hymenoptera</taxon>
        <taxon>Apocrita</taxon>
        <taxon>Ichneumonoidea</taxon>
        <taxon>Braconidae</taxon>
        <taxon>Microgastrinae</taxon>
        <taxon>Cotesia</taxon>
    </lineage>
</organism>
<dbReference type="Proteomes" id="UP000786811">
    <property type="component" value="Unassembled WGS sequence"/>
</dbReference>
<feature type="compositionally biased region" description="Low complexity" evidence="1">
    <location>
        <begin position="157"/>
        <end position="166"/>
    </location>
</feature>